<organism evidence="2 3">
    <name type="scientific">Trichomonas vaginalis (strain ATCC PRA-98 / G3)</name>
    <dbReference type="NCBI Taxonomy" id="412133"/>
    <lineage>
        <taxon>Eukaryota</taxon>
        <taxon>Metamonada</taxon>
        <taxon>Parabasalia</taxon>
        <taxon>Trichomonadida</taxon>
        <taxon>Trichomonadidae</taxon>
        <taxon>Trichomonas</taxon>
    </lineage>
</organism>
<keyword evidence="3" id="KW-1185">Reference proteome</keyword>
<dbReference type="RefSeq" id="XP_001580058.1">
    <property type="nucleotide sequence ID" value="XM_001580008.1"/>
</dbReference>
<evidence type="ECO:0000313" key="2">
    <source>
        <dbReference type="EMBL" id="EAY19072.1"/>
    </source>
</evidence>
<dbReference type="Proteomes" id="UP000001542">
    <property type="component" value="Unassembled WGS sequence"/>
</dbReference>
<dbReference type="KEGG" id="tva:5464591"/>
<protein>
    <recommendedName>
        <fullName evidence="1">COMM domain-containing protein</fullName>
    </recommendedName>
</protein>
<dbReference type="InParanoid" id="A2DKT9"/>
<proteinExistence type="predicted"/>
<evidence type="ECO:0000313" key="3">
    <source>
        <dbReference type="Proteomes" id="UP000001542"/>
    </source>
</evidence>
<dbReference type="AlphaFoldDB" id="A2DKT9"/>
<dbReference type="VEuPathDB" id="TrichDB:TVAG_247510"/>
<sequence length="98" mass="10745">MSDIEALKSQLSLVDQATDNATSSLSQRTNYIGLDWEIGMGVSASSGDTNPDPFISLKFKGVNNNGNIEEHLVRLTPQQFSEFAQSVSRMQKSISSYN</sequence>
<reference evidence="2" key="2">
    <citation type="journal article" date="2007" name="Science">
        <title>Draft genome sequence of the sexually transmitted pathogen Trichomonas vaginalis.</title>
        <authorList>
            <person name="Carlton J.M."/>
            <person name="Hirt R.P."/>
            <person name="Silva J.C."/>
            <person name="Delcher A.L."/>
            <person name="Schatz M."/>
            <person name="Zhao Q."/>
            <person name="Wortman J.R."/>
            <person name="Bidwell S.L."/>
            <person name="Alsmark U.C.M."/>
            <person name="Besteiro S."/>
            <person name="Sicheritz-Ponten T."/>
            <person name="Noel C.J."/>
            <person name="Dacks J.B."/>
            <person name="Foster P.G."/>
            <person name="Simillion C."/>
            <person name="Van de Peer Y."/>
            <person name="Miranda-Saavedra D."/>
            <person name="Barton G.J."/>
            <person name="Westrop G.D."/>
            <person name="Mueller S."/>
            <person name="Dessi D."/>
            <person name="Fiori P.L."/>
            <person name="Ren Q."/>
            <person name="Paulsen I."/>
            <person name="Zhang H."/>
            <person name="Bastida-Corcuera F.D."/>
            <person name="Simoes-Barbosa A."/>
            <person name="Brown M.T."/>
            <person name="Hayes R.D."/>
            <person name="Mukherjee M."/>
            <person name="Okumura C.Y."/>
            <person name="Schneider R."/>
            <person name="Smith A.J."/>
            <person name="Vanacova S."/>
            <person name="Villalvazo M."/>
            <person name="Haas B.J."/>
            <person name="Pertea M."/>
            <person name="Feldblyum T.V."/>
            <person name="Utterback T.R."/>
            <person name="Shu C.L."/>
            <person name="Osoegawa K."/>
            <person name="de Jong P.J."/>
            <person name="Hrdy I."/>
            <person name="Horvathova L."/>
            <person name="Zubacova Z."/>
            <person name="Dolezal P."/>
            <person name="Malik S.B."/>
            <person name="Logsdon J.M. Jr."/>
            <person name="Henze K."/>
            <person name="Gupta A."/>
            <person name="Wang C.C."/>
            <person name="Dunne R.L."/>
            <person name="Upcroft J.A."/>
            <person name="Upcroft P."/>
            <person name="White O."/>
            <person name="Salzberg S.L."/>
            <person name="Tang P."/>
            <person name="Chiu C.-H."/>
            <person name="Lee Y.-S."/>
            <person name="Embley T.M."/>
            <person name="Coombs G.H."/>
            <person name="Mottram J.C."/>
            <person name="Tachezy J."/>
            <person name="Fraser-Liggett C.M."/>
            <person name="Johnson P.J."/>
        </authorList>
    </citation>
    <scope>NUCLEOTIDE SEQUENCE [LARGE SCALE GENOMIC DNA]</scope>
    <source>
        <strain evidence="2">G3</strain>
    </source>
</reference>
<accession>A2DKT9</accession>
<feature type="domain" description="COMM" evidence="1">
    <location>
        <begin position="30"/>
        <end position="98"/>
    </location>
</feature>
<dbReference type="Pfam" id="PF07258">
    <property type="entry name" value="COMM_domain"/>
    <property type="match status" value="1"/>
</dbReference>
<dbReference type="SMR" id="A2DKT9"/>
<evidence type="ECO:0000259" key="1">
    <source>
        <dbReference type="PROSITE" id="PS51269"/>
    </source>
</evidence>
<gene>
    <name evidence="2" type="ORF">TVAG_247510</name>
</gene>
<dbReference type="PROSITE" id="PS51269">
    <property type="entry name" value="COMM"/>
    <property type="match status" value="1"/>
</dbReference>
<dbReference type="VEuPathDB" id="TrichDB:TVAGG3_0560160"/>
<name>A2DKT9_TRIV3</name>
<dbReference type="InterPro" id="IPR017920">
    <property type="entry name" value="COMM"/>
</dbReference>
<dbReference type="EMBL" id="DS113212">
    <property type="protein sequence ID" value="EAY19072.1"/>
    <property type="molecule type" value="Genomic_DNA"/>
</dbReference>
<reference evidence="2" key="1">
    <citation type="submission" date="2006-10" db="EMBL/GenBank/DDBJ databases">
        <authorList>
            <person name="Amadeo P."/>
            <person name="Zhao Q."/>
            <person name="Wortman J."/>
            <person name="Fraser-Liggett C."/>
            <person name="Carlton J."/>
        </authorList>
    </citation>
    <scope>NUCLEOTIDE SEQUENCE</scope>
    <source>
        <strain evidence="2">G3</strain>
    </source>
</reference>